<gene>
    <name evidence="2" type="ORF">PHYSODRAFT_492560</name>
</gene>
<dbReference type="KEGG" id="psoj:PHYSODRAFT_492560"/>
<feature type="region of interest" description="Disordered" evidence="1">
    <location>
        <begin position="213"/>
        <end position="250"/>
    </location>
</feature>
<protein>
    <submittedName>
        <fullName evidence="2">Uncharacterized protein</fullName>
    </submittedName>
</protein>
<dbReference type="GeneID" id="20656842"/>
<name>G4Z3U4_PHYSP</name>
<keyword evidence="3" id="KW-1185">Reference proteome</keyword>
<dbReference type="EMBL" id="JH159153">
    <property type="protein sequence ID" value="EGZ20803.1"/>
    <property type="molecule type" value="Genomic_DNA"/>
</dbReference>
<evidence type="ECO:0000313" key="3">
    <source>
        <dbReference type="Proteomes" id="UP000002640"/>
    </source>
</evidence>
<sequence>MTRSTESDGLTGSVPLFVPILPPKITSISHEALVKWQRDRRYYETKLCSRCRISGEDYDIVAESIKQAFDEDLLEVFCELQLDTTPAAVTDTILLAEIERIVDSVKNDALPDIKELFKRELRMNMRESDVTARVLDYFILFNKITKENGLTACFSHVNGVCETCKRLVSQLKPEALKNEVKQCIRFTHVPAATDPKLLFKQVVEKANEHERQFIRLKQQKREPAERDQAKSEKTQPAKPKKDWNNKPPAK</sequence>
<dbReference type="AlphaFoldDB" id="G4Z3U4"/>
<feature type="compositionally biased region" description="Basic and acidic residues" evidence="1">
    <location>
        <begin position="213"/>
        <end position="244"/>
    </location>
</feature>
<evidence type="ECO:0000256" key="1">
    <source>
        <dbReference type="SAM" id="MobiDB-lite"/>
    </source>
</evidence>
<proteinExistence type="predicted"/>
<dbReference type="Proteomes" id="UP000002640">
    <property type="component" value="Unassembled WGS sequence"/>
</dbReference>
<dbReference type="InParanoid" id="G4Z3U4"/>
<evidence type="ECO:0000313" key="2">
    <source>
        <dbReference type="EMBL" id="EGZ20803.1"/>
    </source>
</evidence>
<accession>G4Z3U4</accession>
<organism evidence="2 3">
    <name type="scientific">Phytophthora sojae (strain P6497)</name>
    <name type="common">Soybean stem and root rot agent</name>
    <name type="synonym">Phytophthora megasperma f. sp. glycines</name>
    <dbReference type="NCBI Taxonomy" id="1094619"/>
    <lineage>
        <taxon>Eukaryota</taxon>
        <taxon>Sar</taxon>
        <taxon>Stramenopiles</taxon>
        <taxon>Oomycota</taxon>
        <taxon>Peronosporomycetes</taxon>
        <taxon>Peronosporales</taxon>
        <taxon>Peronosporaceae</taxon>
        <taxon>Phytophthora</taxon>
    </lineage>
</organism>
<dbReference type="RefSeq" id="XP_009523520.1">
    <property type="nucleotide sequence ID" value="XM_009525225.1"/>
</dbReference>
<dbReference type="OMA" id="GHIMAEV"/>
<reference evidence="2 3" key="1">
    <citation type="journal article" date="2006" name="Science">
        <title>Phytophthora genome sequences uncover evolutionary origins and mechanisms of pathogenesis.</title>
        <authorList>
            <person name="Tyler B.M."/>
            <person name="Tripathy S."/>
            <person name="Zhang X."/>
            <person name="Dehal P."/>
            <person name="Jiang R.H."/>
            <person name="Aerts A."/>
            <person name="Arredondo F.D."/>
            <person name="Baxter L."/>
            <person name="Bensasson D."/>
            <person name="Beynon J.L."/>
            <person name="Chapman J."/>
            <person name="Damasceno C.M."/>
            <person name="Dorrance A.E."/>
            <person name="Dou D."/>
            <person name="Dickerman A.W."/>
            <person name="Dubchak I.L."/>
            <person name="Garbelotto M."/>
            <person name="Gijzen M."/>
            <person name="Gordon S.G."/>
            <person name="Govers F."/>
            <person name="Grunwald N.J."/>
            <person name="Huang W."/>
            <person name="Ivors K.L."/>
            <person name="Jones R.W."/>
            <person name="Kamoun S."/>
            <person name="Krampis K."/>
            <person name="Lamour K.H."/>
            <person name="Lee M.K."/>
            <person name="McDonald W.H."/>
            <person name="Medina M."/>
            <person name="Meijer H.J."/>
            <person name="Nordberg E.K."/>
            <person name="Maclean D.J."/>
            <person name="Ospina-Giraldo M.D."/>
            <person name="Morris P.F."/>
            <person name="Phuntumart V."/>
            <person name="Putnam N.H."/>
            <person name="Rash S."/>
            <person name="Rose J.K."/>
            <person name="Sakihama Y."/>
            <person name="Salamov A.A."/>
            <person name="Savidor A."/>
            <person name="Scheuring C.F."/>
            <person name="Smith B.M."/>
            <person name="Sobral B.W."/>
            <person name="Terry A."/>
            <person name="Torto-Alalibo T.A."/>
            <person name="Win J."/>
            <person name="Xu Z."/>
            <person name="Zhang H."/>
            <person name="Grigoriev I.V."/>
            <person name="Rokhsar D.S."/>
            <person name="Boore J.L."/>
        </authorList>
    </citation>
    <scope>NUCLEOTIDE SEQUENCE [LARGE SCALE GENOMIC DNA]</scope>
    <source>
        <strain evidence="2 3">P6497</strain>
    </source>
</reference>